<dbReference type="Proteomes" id="UP001227230">
    <property type="component" value="Chromosome 14"/>
</dbReference>
<proteinExistence type="predicted"/>
<evidence type="ECO:0000313" key="2">
    <source>
        <dbReference type="Proteomes" id="UP001227230"/>
    </source>
</evidence>
<sequence length="132" mass="14703">MGMVKKKPFSSYRRIMQAISASLVQYGKVVTREKGISGQLGHDDMTLGSCSLARMVRVVIWEGNLVEIEYYFFFPPPKTPHEPMDFLFRSRSMLALEISKSLAPNQMKVLPKTLSGGGGFAILKDIGGEVME</sequence>
<dbReference type="EMBL" id="CP126661">
    <property type="protein sequence ID" value="WKA03479.1"/>
    <property type="molecule type" value="Genomic_DNA"/>
</dbReference>
<organism evidence="1 2">
    <name type="scientific">Vitis vinifera</name>
    <name type="common">Grape</name>
    <dbReference type="NCBI Taxonomy" id="29760"/>
    <lineage>
        <taxon>Eukaryota</taxon>
        <taxon>Viridiplantae</taxon>
        <taxon>Streptophyta</taxon>
        <taxon>Embryophyta</taxon>
        <taxon>Tracheophyta</taxon>
        <taxon>Spermatophyta</taxon>
        <taxon>Magnoliopsida</taxon>
        <taxon>eudicotyledons</taxon>
        <taxon>Gunneridae</taxon>
        <taxon>Pentapetalae</taxon>
        <taxon>rosids</taxon>
        <taxon>Vitales</taxon>
        <taxon>Vitaceae</taxon>
        <taxon>Viteae</taxon>
        <taxon>Vitis</taxon>
    </lineage>
</organism>
<protein>
    <submittedName>
        <fullName evidence="1">Uncharacterized protein</fullName>
    </submittedName>
</protein>
<accession>A0ABY9D8W1</accession>
<reference evidence="1 2" key="1">
    <citation type="journal article" date="2023" name="Hortic Res">
        <title>The complete reference genome for grapevine (Vitis vinifera L.) genetics and breeding.</title>
        <authorList>
            <person name="Shi X."/>
            <person name="Cao S."/>
            <person name="Wang X."/>
            <person name="Huang S."/>
            <person name="Wang Y."/>
            <person name="Liu Z."/>
            <person name="Liu W."/>
            <person name="Leng X."/>
            <person name="Peng Y."/>
            <person name="Wang N."/>
            <person name="Wang Y."/>
            <person name="Ma Z."/>
            <person name="Xu X."/>
            <person name="Zhang F."/>
            <person name="Xue H."/>
            <person name="Zhong H."/>
            <person name="Wang Y."/>
            <person name="Zhang K."/>
            <person name="Velt A."/>
            <person name="Avia K."/>
            <person name="Holtgrawe D."/>
            <person name="Grimplet J."/>
            <person name="Matus J.T."/>
            <person name="Ware D."/>
            <person name="Wu X."/>
            <person name="Wang H."/>
            <person name="Liu C."/>
            <person name="Fang Y."/>
            <person name="Rustenholz C."/>
            <person name="Cheng Z."/>
            <person name="Xiao H."/>
            <person name="Zhou Y."/>
        </authorList>
    </citation>
    <scope>NUCLEOTIDE SEQUENCE [LARGE SCALE GENOMIC DNA]</scope>
    <source>
        <strain evidence="2">cv. Pinot noir / PN40024</strain>
        <tissue evidence="1">Leaf</tissue>
    </source>
</reference>
<evidence type="ECO:0000313" key="1">
    <source>
        <dbReference type="EMBL" id="WKA03479.1"/>
    </source>
</evidence>
<name>A0ABY9D8W1_VITVI</name>
<gene>
    <name evidence="1" type="ORF">VitviT2T_021586</name>
</gene>
<keyword evidence="2" id="KW-1185">Reference proteome</keyword>